<name>A0A1H0DUT3_9BACT</name>
<keyword evidence="1" id="KW-0808">Transferase</keyword>
<dbReference type="CDD" id="cd01172">
    <property type="entry name" value="RfaE_like"/>
    <property type="match status" value="1"/>
</dbReference>
<dbReference type="Pfam" id="PF00294">
    <property type="entry name" value="PfkB"/>
    <property type="match status" value="1"/>
</dbReference>
<reference evidence="4 5" key="1">
    <citation type="submission" date="2016-10" db="EMBL/GenBank/DDBJ databases">
        <authorList>
            <person name="de Groot N.N."/>
        </authorList>
    </citation>
    <scope>NUCLEOTIDE SEQUENCE [LARGE SCALE GENOMIC DNA]</scope>
    <source>
        <strain evidence="4 5">DSM 15269</strain>
    </source>
</reference>
<feature type="domain" description="Carbohydrate kinase PfkB" evidence="3">
    <location>
        <begin position="17"/>
        <end position="305"/>
    </location>
</feature>
<keyword evidence="2" id="KW-0418">Kinase</keyword>
<dbReference type="Proteomes" id="UP000199602">
    <property type="component" value="Unassembled WGS sequence"/>
</dbReference>
<dbReference type="SUPFAM" id="SSF53613">
    <property type="entry name" value="Ribokinase-like"/>
    <property type="match status" value="1"/>
</dbReference>
<dbReference type="Gene3D" id="3.40.1190.20">
    <property type="match status" value="1"/>
</dbReference>
<dbReference type="InterPro" id="IPR011611">
    <property type="entry name" value="PfkB_dom"/>
</dbReference>
<dbReference type="GO" id="GO:0016773">
    <property type="term" value="F:phosphotransferase activity, alcohol group as acceptor"/>
    <property type="evidence" value="ECO:0007669"/>
    <property type="project" value="InterPro"/>
</dbReference>
<dbReference type="GO" id="GO:0033786">
    <property type="term" value="F:heptose-1-phosphate adenylyltransferase activity"/>
    <property type="evidence" value="ECO:0007669"/>
    <property type="project" value="TreeGrafter"/>
</dbReference>
<evidence type="ECO:0000259" key="3">
    <source>
        <dbReference type="Pfam" id="PF00294"/>
    </source>
</evidence>
<keyword evidence="5" id="KW-1185">Reference proteome</keyword>
<dbReference type="GO" id="GO:0005829">
    <property type="term" value="C:cytosol"/>
    <property type="evidence" value="ECO:0007669"/>
    <property type="project" value="TreeGrafter"/>
</dbReference>
<evidence type="ECO:0000313" key="5">
    <source>
        <dbReference type="Proteomes" id="UP000199602"/>
    </source>
</evidence>
<dbReference type="AlphaFoldDB" id="A0A1H0DUT3"/>
<evidence type="ECO:0000256" key="1">
    <source>
        <dbReference type="ARBA" id="ARBA00022679"/>
    </source>
</evidence>
<dbReference type="EMBL" id="FNIN01000006">
    <property type="protein sequence ID" value="SDN73751.1"/>
    <property type="molecule type" value="Genomic_DNA"/>
</dbReference>
<dbReference type="PANTHER" id="PTHR46969:SF1">
    <property type="entry name" value="BIFUNCTIONAL PROTEIN HLDE"/>
    <property type="match status" value="1"/>
</dbReference>
<accession>A0A1H0DUT3</accession>
<dbReference type="PROSITE" id="PS00583">
    <property type="entry name" value="PFKB_KINASES_1"/>
    <property type="match status" value="1"/>
</dbReference>
<dbReference type="GO" id="GO:0033785">
    <property type="term" value="F:heptose 7-phosphate kinase activity"/>
    <property type="evidence" value="ECO:0007669"/>
    <property type="project" value="TreeGrafter"/>
</dbReference>
<evidence type="ECO:0000256" key="2">
    <source>
        <dbReference type="ARBA" id="ARBA00022777"/>
    </source>
</evidence>
<dbReference type="PANTHER" id="PTHR46969">
    <property type="entry name" value="BIFUNCTIONAL PROTEIN HLDE"/>
    <property type="match status" value="1"/>
</dbReference>
<evidence type="ECO:0000313" key="4">
    <source>
        <dbReference type="EMBL" id="SDN73751.1"/>
    </source>
</evidence>
<dbReference type="InterPro" id="IPR011913">
    <property type="entry name" value="RfaE_dom_I"/>
</dbReference>
<sequence length="326" mass="36278">MHKKDILEKLNKIKKVHIPIIGDIMLDHYSWGEVERISPEAPVPVVKIIKDEFMLGGAGNVACNIKSLSSSPILFSIIGKDDYGQKIKQLLKHNNIKFFLHQSLQRSTTLKTRVLAQNQQMIRIDRESDSYLTSEELLAIKQQIDKIQQQYIIISDYGKGCICPEILEMLQTKKLIVDPKAKNYPFYKGFYLLTPNKKEAEQAANLKITDTNTLIKAGKIIISKFDLENLIITLGPQGMAIFQKNEPIYHLPTCAQKVFDVTGAGDTVIAVLAIGLANNLDLISSAILANYAAGLVVAQVGTATTSLQAIKKHIQNSPKIKLTKLN</sequence>
<dbReference type="InterPro" id="IPR002173">
    <property type="entry name" value="Carboh/pur_kinase_PfkB_CS"/>
</dbReference>
<dbReference type="RefSeq" id="WP_092065222.1">
    <property type="nucleotide sequence ID" value="NZ_FNIN01000006.1"/>
</dbReference>
<proteinExistence type="predicted"/>
<gene>
    <name evidence="4" type="ORF">SAMN04488516_10610</name>
</gene>
<protein>
    <submittedName>
        <fullName evidence="4">RfaE bifunctional protein, domain I</fullName>
    </submittedName>
</protein>
<dbReference type="STRING" id="206665.SAMN04488516_10610"/>
<organism evidence="4 5">
    <name type="scientific">Desulfonauticus submarinus</name>
    <dbReference type="NCBI Taxonomy" id="206665"/>
    <lineage>
        <taxon>Bacteria</taxon>
        <taxon>Pseudomonadati</taxon>
        <taxon>Thermodesulfobacteriota</taxon>
        <taxon>Desulfovibrionia</taxon>
        <taxon>Desulfovibrionales</taxon>
        <taxon>Desulfonauticaceae</taxon>
        <taxon>Desulfonauticus</taxon>
    </lineage>
</organism>
<dbReference type="OrthoDB" id="9802794at2"/>
<dbReference type="InterPro" id="IPR029056">
    <property type="entry name" value="Ribokinase-like"/>
</dbReference>